<dbReference type="Gene3D" id="2.130.10.30">
    <property type="entry name" value="Regulator of chromosome condensation 1/beta-lactamase-inhibitor protein II"/>
    <property type="match status" value="2"/>
</dbReference>
<dbReference type="Pfam" id="PF25390">
    <property type="entry name" value="WD40_RLD"/>
    <property type="match status" value="1"/>
</dbReference>
<gene>
    <name evidence="5" type="ORF">CTAYLR_000791</name>
</gene>
<dbReference type="EMBL" id="JAQMWT010000005">
    <property type="protein sequence ID" value="KAJ8614516.1"/>
    <property type="molecule type" value="Genomic_DNA"/>
</dbReference>
<evidence type="ECO:0000259" key="4">
    <source>
        <dbReference type="Pfam" id="PF25390"/>
    </source>
</evidence>
<feature type="region of interest" description="Disordered" evidence="3">
    <location>
        <begin position="986"/>
        <end position="1022"/>
    </location>
</feature>
<feature type="domain" description="RCC1-like" evidence="4">
    <location>
        <begin position="461"/>
        <end position="824"/>
    </location>
</feature>
<evidence type="ECO:0000256" key="3">
    <source>
        <dbReference type="SAM" id="MobiDB-lite"/>
    </source>
</evidence>
<feature type="region of interest" description="Disordered" evidence="3">
    <location>
        <begin position="357"/>
        <end position="406"/>
    </location>
</feature>
<reference evidence="5" key="1">
    <citation type="submission" date="2023-01" db="EMBL/GenBank/DDBJ databases">
        <title>Metagenome sequencing of chrysophaentin producing Chrysophaeum taylorii.</title>
        <authorList>
            <person name="Davison J."/>
            <person name="Bewley C."/>
        </authorList>
    </citation>
    <scope>NUCLEOTIDE SEQUENCE</scope>
    <source>
        <strain evidence="5">NIES-1699</strain>
    </source>
</reference>
<dbReference type="Proteomes" id="UP001230188">
    <property type="component" value="Unassembled WGS sequence"/>
</dbReference>
<dbReference type="InterPro" id="IPR051210">
    <property type="entry name" value="Ub_ligase/GEF_domain"/>
</dbReference>
<feature type="region of interest" description="Disordered" evidence="3">
    <location>
        <begin position="127"/>
        <end position="176"/>
    </location>
</feature>
<dbReference type="InterPro" id="IPR058923">
    <property type="entry name" value="RCC1-like_dom"/>
</dbReference>
<accession>A0AAD7XQV3</accession>
<feature type="repeat" description="RCC1" evidence="2">
    <location>
        <begin position="670"/>
        <end position="723"/>
    </location>
</feature>
<feature type="compositionally biased region" description="Low complexity" evidence="3">
    <location>
        <begin position="140"/>
        <end position="150"/>
    </location>
</feature>
<feature type="repeat" description="RCC1" evidence="2">
    <location>
        <begin position="618"/>
        <end position="669"/>
    </location>
</feature>
<feature type="compositionally biased region" description="Basic and acidic residues" evidence="3">
    <location>
        <begin position="1012"/>
        <end position="1022"/>
    </location>
</feature>
<dbReference type="InterPro" id="IPR009091">
    <property type="entry name" value="RCC1/BLIP-II"/>
</dbReference>
<comment type="caution">
    <text evidence="5">The sequence shown here is derived from an EMBL/GenBank/DDBJ whole genome shotgun (WGS) entry which is preliminary data.</text>
</comment>
<keyword evidence="6" id="KW-1185">Reference proteome</keyword>
<sequence>MGASLSKESGDDLDVAVQEGFAAPAREGSDSTKKSLSAVFDLDSVTSPVRSDDSSKLSSGDGDSDVLSDFQDMAVCAGTPVDLRPDVVGAMQQKLVGELRHTLHSYDERFLARLRERLRLLASLVAPSPDDNRASRSRSKTSAAATANAASERDEREDADEPAPKEVAPTTRNLEPPLTSSYEVRFGVELLHSLLSFIVTSDNLQDIAQRRLILEQVSQLVAHMNPLSLMERAGALPTALTSAVVDRLREFLLQMTLPAGPAAEVTIRDLAAYAHQFSLSMTSLARVASARGRASDLLCVIYVLVQAALSADREGAPKKRNVQSFEAVAANALTVSPSITQKKLALRKELDKAQKMRILPGKDKCGGKGKTGPPLVGDPKLPGSSSSTITTNTTNGGASSNDGSQHATGQLLRQVWASKAQLDHEDVVALAKQLRNAEAYDAMSFDHRGVKKAPTAAGCSEVWSCGQNSYGELAHGDSIARATYKRVDCLQGKDVVQIAAGNEHTVVLAASGAVYTSGYNDNGQCGHGTLHGVGKLKQISKLESSPAAQIHAYNGCEHTLVVLKDGRLVSFGYNYRGQLGHGNTASLAVPRIVRGLEARQVILVSCSYHHTVVACKELEVYSFGRNDFGQLGHGDAVDKKSPEIVPTLSGETIVSVACGQYHTCVARRDGQIFSCGKNDYGQLGFTALESVSKMTCMTSRPIGMANVTTLRCGYYHTIALTELGRVYGFGRNDYGQLGLGHATQRVYGPKLIESIEHKPITYVAAGCYHTVLVGDNGVLYVCGRNNHGQIGTGDTIDLHSPFAIDRFLGKNVVSVAAGFYHTVVLTRDADSNFASRNLQIDEPPFSAASVLKKTLPHLTLTFDDKSGEDADQYSEECALSPSSDTTAHKSPFHLNGGGLRNCEIAMFILAQMDRLISAGFPAAKVATSPTRASRTQQYELGTTHFADDASGGFNQRLYCIDPSPDTFELLLSLLISVYLNEPPESSASSTASYDGAVDQKEASPANDNDSMGEDHTTSRLCDGKPRPALTSFEHQYMLVALLRILRVNVEYLLYLEHTSRGEEKYATDISSIAVCQGEHISMPHAALYEQFQSDAMLDSRTSQNRNVKSRQPNSRIWDALCGLQHQLVLILQAPAMSGAGSQDVQQEAAAVLMVGIDLFYPCQIHQAQLICELLAVEFGVSRPSPRDATSSLSENGRTPAKRQLLHRLLSRISTDEVSSRLVPCDMRKNEEQHRSPAALCTSRHVEKTFLMLSETLVKCIVLATTPAAASPTTTPLSRGGSSFFAAASDAVCTQDLLRHALLALQQHLFSSASASAMASALSVPTHPHQSHPEVKDCGSAAVVAACAEIRYQAAQVPKSIRCLADYAEMIIGYSLDFVTGGKQTVASSLDLDAPHAYLNLSAPKDTHVLQHLQESVIGLILPPLIIGLLPFAYQPPLSQRLLKHLVHLLKMFDSTLQQMFALKAAPDDSKGDGMTPGQIQMLQLQVKKNQSYDFHKLAWLQDLTKTTAILVGRFTGAIVAGGVWVGSEDDIPQREPVSYRKTQSLSATSTLL</sequence>
<protein>
    <recommendedName>
        <fullName evidence="4">RCC1-like domain-containing protein</fullName>
    </recommendedName>
</protein>
<organism evidence="5 6">
    <name type="scientific">Chrysophaeum taylorii</name>
    <dbReference type="NCBI Taxonomy" id="2483200"/>
    <lineage>
        <taxon>Eukaryota</taxon>
        <taxon>Sar</taxon>
        <taxon>Stramenopiles</taxon>
        <taxon>Ochrophyta</taxon>
        <taxon>Pelagophyceae</taxon>
        <taxon>Pelagomonadales</taxon>
        <taxon>Pelagomonadaceae</taxon>
        <taxon>Chrysophaeum</taxon>
    </lineage>
</organism>
<evidence type="ECO:0000313" key="5">
    <source>
        <dbReference type="EMBL" id="KAJ8614516.1"/>
    </source>
</evidence>
<dbReference type="SUPFAM" id="SSF50985">
    <property type="entry name" value="RCC1/BLIP-II"/>
    <property type="match status" value="2"/>
</dbReference>
<dbReference type="PROSITE" id="PS00626">
    <property type="entry name" value="RCC1_2"/>
    <property type="match status" value="3"/>
</dbReference>
<feature type="repeat" description="RCC1" evidence="2">
    <location>
        <begin position="460"/>
        <end position="511"/>
    </location>
</feature>
<keyword evidence="1" id="KW-0677">Repeat</keyword>
<evidence type="ECO:0000256" key="2">
    <source>
        <dbReference type="PROSITE-ProRule" id="PRU00235"/>
    </source>
</evidence>
<feature type="repeat" description="RCC1" evidence="2">
    <location>
        <begin position="777"/>
        <end position="828"/>
    </location>
</feature>
<feature type="repeat" description="RCC1" evidence="2">
    <location>
        <begin position="724"/>
        <end position="776"/>
    </location>
</feature>
<dbReference type="InterPro" id="IPR000408">
    <property type="entry name" value="Reg_chr_condens"/>
</dbReference>
<evidence type="ECO:0000313" key="6">
    <source>
        <dbReference type="Proteomes" id="UP001230188"/>
    </source>
</evidence>
<dbReference type="PRINTS" id="PR00633">
    <property type="entry name" value="RCCNDNSATION"/>
</dbReference>
<proteinExistence type="predicted"/>
<feature type="compositionally biased region" description="Low complexity" evidence="3">
    <location>
        <begin position="383"/>
        <end position="404"/>
    </location>
</feature>
<evidence type="ECO:0000256" key="1">
    <source>
        <dbReference type="ARBA" id="ARBA00022737"/>
    </source>
</evidence>
<dbReference type="PANTHER" id="PTHR22870">
    <property type="entry name" value="REGULATOR OF CHROMOSOME CONDENSATION"/>
    <property type="match status" value="1"/>
</dbReference>
<name>A0AAD7XQV3_9STRA</name>
<feature type="compositionally biased region" description="Basic and acidic residues" evidence="3">
    <location>
        <begin position="357"/>
        <end position="366"/>
    </location>
</feature>
<feature type="repeat" description="RCC1" evidence="2">
    <location>
        <begin position="566"/>
        <end position="617"/>
    </location>
</feature>
<dbReference type="PROSITE" id="PS50012">
    <property type="entry name" value="RCC1_3"/>
    <property type="match status" value="6"/>
</dbReference>
<dbReference type="PANTHER" id="PTHR22870:SF408">
    <property type="entry name" value="OS09G0560450 PROTEIN"/>
    <property type="match status" value="1"/>
</dbReference>
<feature type="region of interest" description="Disordered" evidence="3">
    <location>
        <begin position="1"/>
        <end position="34"/>
    </location>
</feature>